<dbReference type="EC" id="2.7.7.6" evidence="2"/>
<evidence type="ECO:0000256" key="8">
    <source>
        <dbReference type="ARBA" id="ARBA00048552"/>
    </source>
</evidence>
<dbReference type="EMBL" id="MIGC01000294">
    <property type="protein sequence ID" value="PHJ25388.1"/>
    <property type="molecule type" value="Genomic_DNA"/>
</dbReference>
<keyword evidence="7" id="KW-0804">Transcription</keyword>
<evidence type="ECO:0000256" key="6">
    <source>
        <dbReference type="ARBA" id="ARBA00022723"/>
    </source>
</evidence>
<dbReference type="GO" id="GO:0003677">
    <property type="term" value="F:DNA binding"/>
    <property type="evidence" value="ECO:0007669"/>
    <property type="project" value="InterPro"/>
</dbReference>
<dbReference type="SUPFAM" id="SSF64484">
    <property type="entry name" value="beta and beta-prime subunits of DNA dependent RNA-polymerase"/>
    <property type="match status" value="1"/>
</dbReference>
<feature type="domain" description="RNA polymerase Rpb1" evidence="9">
    <location>
        <begin position="156"/>
        <end position="599"/>
    </location>
</feature>
<keyword evidence="3" id="KW-0240">DNA-directed RNA polymerase</keyword>
<dbReference type="GO" id="GO:0003899">
    <property type="term" value="F:DNA-directed RNA polymerase activity"/>
    <property type="evidence" value="ECO:0007669"/>
    <property type="project" value="UniProtKB-EC"/>
</dbReference>
<evidence type="ECO:0000256" key="3">
    <source>
        <dbReference type="ARBA" id="ARBA00022478"/>
    </source>
</evidence>
<accession>A0A2C6LE97</accession>
<dbReference type="Proteomes" id="UP000221165">
    <property type="component" value="Unassembled WGS sequence"/>
</dbReference>
<comment type="caution">
    <text evidence="10">The sequence shown here is derived from an EMBL/GenBank/DDBJ whole genome shotgun (WGS) entry which is preliminary data.</text>
</comment>
<dbReference type="Gene3D" id="1.10.132.30">
    <property type="match status" value="1"/>
</dbReference>
<dbReference type="AlphaFoldDB" id="A0A2C6LE97"/>
<evidence type="ECO:0000256" key="2">
    <source>
        <dbReference type="ARBA" id="ARBA00012418"/>
    </source>
</evidence>
<evidence type="ECO:0000313" key="10">
    <source>
        <dbReference type="EMBL" id="PHJ25388.1"/>
    </source>
</evidence>
<sequence>MYINTLKIEQRIIQKLTLAVSSKLIQELIFLGFEYSLQNPVNLNLEDFNNYFYLSSLLRKNEYLRLTFQFKDIFSLKLNPNRLLKINSKKIYKQFFSLLTYYKYINPFFSPLHIMINTGAKANWNQIRQLIGLRGYLMNARGFLFKLPVMQSFSKGLKAYEYFISCYGARKGILDTSLKTANAGYLTRRLVESLQELIIKEYTCGTSNSFTFKWNLCYKGFIILPFYLILYGKVIKKNIKNILTGKQILIQGHFINKKIFNKLASLLYINKNLKVNINSIQLCLSGRTFCSKCFGFTVFKKTLLSNSIGVLIGESIGEPVTQMTLRTFHTGGTSTNLLLQSKFFKKNNLLNIFLYNKNKKFKICSKIKFLINYNISFVKFLNFLYNKNFLIILNLLKRKNKLFKIKFYSLLNKYNLNKTIFYFLKHKFLQLFYIKQNSIYLSKFPFYFLVIKLLYQRNFNFFSSSLINENKNNNLFGEFLFKNNLQYIIKNNFNKWIILSLQKTLILNKYYFVYKINKTNKKFLFKTSFNLRYNKLFIKNYKSINITFKKYVNKKFNTLLFLTYINYNFINKFILLKKNSKILQQQLINLFSKNSSVINITNYFNIQL</sequence>
<dbReference type="PANTHER" id="PTHR19376:SF54">
    <property type="entry name" value="DNA-DIRECTED RNA POLYMERASE SUBUNIT BETA"/>
    <property type="match status" value="1"/>
</dbReference>
<dbReference type="VEuPathDB" id="ToxoDB:CSUI_000775"/>
<organism evidence="10 11">
    <name type="scientific">Cystoisospora suis</name>
    <dbReference type="NCBI Taxonomy" id="483139"/>
    <lineage>
        <taxon>Eukaryota</taxon>
        <taxon>Sar</taxon>
        <taxon>Alveolata</taxon>
        <taxon>Apicomplexa</taxon>
        <taxon>Conoidasida</taxon>
        <taxon>Coccidia</taxon>
        <taxon>Eucoccidiorida</taxon>
        <taxon>Eimeriorina</taxon>
        <taxon>Sarcocystidae</taxon>
        <taxon>Cystoisospora</taxon>
    </lineage>
</organism>
<dbReference type="Pfam" id="PF04998">
    <property type="entry name" value="RNA_pol_Rpb1_5"/>
    <property type="match status" value="1"/>
</dbReference>
<keyword evidence="11" id="KW-1185">Reference proteome</keyword>
<dbReference type="GO" id="GO:0046872">
    <property type="term" value="F:metal ion binding"/>
    <property type="evidence" value="ECO:0007669"/>
    <property type="project" value="UniProtKB-KW"/>
</dbReference>
<keyword evidence="4" id="KW-0808">Transferase</keyword>
<dbReference type="GO" id="GO:0006351">
    <property type="term" value="P:DNA-templated transcription"/>
    <property type="evidence" value="ECO:0007669"/>
    <property type="project" value="InterPro"/>
</dbReference>
<dbReference type="GO" id="GO:0000428">
    <property type="term" value="C:DNA-directed RNA polymerase complex"/>
    <property type="evidence" value="ECO:0007669"/>
    <property type="project" value="UniProtKB-KW"/>
</dbReference>
<evidence type="ECO:0000256" key="5">
    <source>
        <dbReference type="ARBA" id="ARBA00022695"/>
    </source>
</evidence>
<reference evidence="10 11" key="1">
    <citation type="journal article" date="2017" name="Int. J. Parasitol.">
        <title>The genome of the protozoan parasite Cystoisospora suis and a reverse vaccinology approach to identify vaccine candidates.</title>
        <authorList>
            <person name="Palmieri N."/>
            <person name="Shrestha A."/>
            <person name="Ruttkowski B."/>
            <person name="Beck T."/>
            <person name="Vogl C."/>
            <person name="Tomley F."/>
            <person name="Blake D.P."/>
            <person name="Joachim A."/>
        </authorList>
    </citation>
    <scope>NUCLEOTIDE SEQUENCE [LARGE SCALE GENOMIC DNA]</scope>
    <source>
        <strain evidence="10 11">Wien I</strain>
    </source>
</reference>
<evidence type="ECO:0000256" key="1">
    <source>
        <dbReference type="ARBA" id="ARBA00004026"/>
    </source>
</evidence>
<evidence type="ECO:0000313" key="11">
    <source>
        <dbReference type="Proteomes" id="UP000221165"/>
    </source>
</evidence>
<evidence type="ECO:0000256" key="7">
    <source>
        <dbReference type="ARBA" id="ARBA00023163"/>
    </source>
</evidence>
<evidence type="ECO:0000259" key="9">
    <source>
        <dbReference type="Pfam" id="PF04998"/>
    </source>
</evidence>
<keyword evidence="6" id="KW-0479">Metal-binding</keyword>
<comment type="function">
    <text evidence="1">DNA-dependent RNA polymerase catalyzes the transcription of DNA into RNA using the four ribonucleoside triphosphates as substrates.</text>
</comment>
<keyword evidence="5" id="KW-0548">Nucleotidyltransferase</keyword>
<dbReference type="OrthoDB" id="498011at2759"/>
<gene>
    <name evidence="10" type="ORF">CSUI_000775</name>
</gene>
<evidence type="ECO:0000256" key="4">
    <source>
        <dbReference type="ARBA" id="ARBA00022679"/>
    </source>
</evidence>
<dbReference type="InterPro" id="IPR038120">
    <property type="entry name" value="Rpb1_funnel_sf"/>
</dbReference>
<comment type="catalytic activity">
    <reaction evidence="8">
        <text>RNA(n) + a ribonucleoside 5'-triphosphate = RNA(n+1) + diphosphate</text>
        <dbReference type="Rhea" id="RHEA:21248"/>
        <dbReference type="Rhea" id="RHEA-COMP:14527"/>
        <dbReference type="Rhea" id="RHEA-COMP:17342"/>
        <dbReference type="ChEBI" id="CHEBI:33019"/>
        <dbReference type="ChEBI" id="CHEBI:61557"/>
        <dbReference type="ChEBI" id="CHEBI:140395"/>
        <dbReference type="EC" id="2.7.7.6"/>
    </reaction>
</comment>
<name>A0A2C6LE97_9APIC</name>
<dbReference type="PANTHER" id="PTHR19376">
    <property type="entry name" value="DNA-DIRECTED RNA POLYMERASE"/>
    <property type="match status" value="1"/>
</dbReference>
<dbReference type="InterPro" id="IPR045867">
    <property type="entry name" value="DNA-dir_RpoC_beta_prime"/>
</dbReference>
<protein>
    <recommendedName>
        <fullName evidence="2">DNA-directed RNA polymerase</fullName>
        <ecNumber evidence="2">2.7.7.6</ecNumber>
    </recommendedName>
</protein>
<dbReference type="InterPro" id="IPR007081">
    <property type="entry name" value="RNA_pol_Rpb1_5"/>
</dbReference>
<proteinExistence type="predicted"/>